<dbReference type="NCBIfam" id="TIGR00229">
    <property type="entry name" value="sensory_box"/>
    <property type="match status" value="3"/>
</dbReference>
<feature type="domain" description="PAS" evidence="7">
    <location>
        <begin position="568"/>
        <end position="640"/>
    </location>
</feature>
<dbReference type="InterPro" id="IPR036097">
    <property type="entry name" value="HisK_dim/P_sf"/>
</dbReference>
<dbReference type="InterPro" id="IPR029016">
    <property type="entry name" value="GAF-like_dom_sf"/>
</dbReference>
<keyword evidence="5" id="KW-0418">Kinase</keyword>
<dbReference type="InterPro" id="IPR035965">
    <property type="entry name" value="PAS-like_dom_sf"/>
</dbReference>
<dbReference type="EMBL" id="LNAL01000006">
    <property type="protein sequence ID" value="KUG08116.1"/>
    <property type="molecule type" value="Genomic_DNA"/>
</dbReference>
<dbReference type="InterPro" id="IPR003018">
    <property type="entry name" value="GAF"/>
</dbReference>
<evidence type="ECO:0000256" key="3">
    <source>
        <dbReference type="ARBA" id="ARBA00022553"/>
    </source>
</evidence>
<feature type="domain" description="Histidine kinase" evidence="6">
    <location>
        <begin position="708"/>
        <end position="923"/>
    </location>
</feature>
<dbReference type="Pfam" id="PF13188">
    <property type="entry name" value="PAS_8"/>
    <property type="match status" value="1"/>
</dbReference>
<protein>
    <recommendedName>
        <fullName evidence="2">histidine kinase</fullName>
        <ecNumber evidence="2">2.7.13.3</ecNumber>
    </recommendedName>
</protein>
<dbReference type="Pfam" id="PF13426">
    <property type="entry name" value="PAS_9"/>
    <property type="match status" value="1"/>
</dbReference>
<organism evidence="9 10">
    <name type="scientific">Solirubrum puertoriconensis</name>
    <dbReference type="NCBI Taxonomy" id="1751427"/>
    <lineage>
        <taxon>Bacteria</taxon>
        <taxon>Pseudomonadati</taxon>
        <taxon>Bacteroidota</taxon>
        <taxon>Cytophagia</taxon>
        <taxon>Cytophagales</taxon>
    </lineage>
</organism>
<feature type="domain" description="PAC" evidence="8">
    <location>
        <begin position="217"/>
        <end position="269"/>
    </location>
</feature>
<dbReference type="SUPFAM" id="SSF55874">
    <property type="entry name" value="ATPase domain of HSP90 chaperone/DNA topoisomerase II/histidine kinase"/>
    <property type="match status" value="1"/>
</dbReference>
<dbReference type="SMART" id="SM00387">
    <property type="entry name" value="HATPase_c"/>
    <property type="match status" value="1"/>
</dbReference>
<dbReference type="PROSITE" id="PS50109">
    <property type="entry name" value="HIS_KIN"/>
    <property type="match status" value="1"/>
</dbReference>
<evidence type="ECO:0000256" key="5">
    <source>
        <dbReference type="ARBA" id="ARBA00022777"/>
    </source>
</evidence>
<dbReference type="InterPro" id="IPR052162">
    <property type="entry name" value="Sensor_kinase/Photoreceptor"/>
</dbReference>
<evidence type="ECO:0000313" key="9">
    <source>
        <dbReference type="EMBL" id="KUG08116.1"/>
    </source>
</evidence>
<evidence type="ECO:0000313" key="10">
    <source>
        <dbReference type="Proteomes" id="UP000054223"/>
    </source>
</evidence>
<dbReference type="InterPro" id="IPR003661">
    <property type="entry name" value="HisK_dim/P_dom"/>
</dbReference>
<evidence type="ECO:0000259" key="7">
    <source>
        <dbReference type="PROSITE" id="PS50112"/>
    </source>
</evidence>
<evidence type="ECO:0000256" key="4">
    <source>
        <dbReference type="ARBA" id="ARBA00022679"/>
    </source>
</evidence>
<dbReference type="InterPro" id="IPR000700">
    <property type="entry name" value="PAS-assoc_C"/>
</dbReference>
<keyword evidence="3" id="KW-0597">Phosphoprotein</keyword>
<gene>
    <name evidence="9" type="ORF">ASU33_07925</name>
</gene>
<dbReference type="SUPFAM" id="SSF55781">
    <property type="entry name" value="GAF domain-like"/>
    <property type="match status" value="1"/>
</dbReference>
<dbReference type="SUPFAM" id="SSF47384">
    <property type="entry name" value="Homodimeric domain of signal transducing histidine kinase"/>
    <property type="match status" value="1"/>
</dbReference>
<name>A0A9X0L4Z3_SOLP1</name>
<evidence type="ECO:0000256" key="1">
    <source>
        <dbReference type="ARBA" id="ARBA00000085"/>
    </source>
</evidence>
<dbReference type="SMART" id="SM00091">
    <property type="entry name" value="PAS"/>
    <property type="match status" value="4"/>
</dbReference>
<dbReference type="CDD" id="cd00082">
    <property type="entry name" value="HisKA"/>
    <property type="match status" value="1"/>
</dbReference>
<dbReference type="Proteomes" id="UP000054223">
    <property type="component" value="Unassembled WGS sequence"/>
</dbReference>
<dbReference type="PANTHER" id="PTHR43304">
    <property type="entry name" value="PHYTOCHROME-LIKE PROTEIN CPH1"/>
    <property type="match status" value="1"/>
</dbReference>
<feature type="domain" description="PAS" evidence="7">
    <location>
        <begin position="143"/>
        <end position="214"/>
    </location>
</feature>
<dbReference type="SUPFAM" id="SSF55785">
    <property type="entry name" value="PYP-like sensor domain (PAS domain)"/>
    <property type="match status" value="3"/>
</dbReference>
<evidence type="ECO:0000259" key="6">
    <source>
        <dbReference type="PROSITE" id="PS50109"/>
    </source>
</evidence>
<dbReference type="InterPro" id="IPR003594">
    <property type="entry name" value="HATPase_dom"/>
</dbReference>
<dbReference type="InterPro" id="IPR036890">
    <property type="entry name" value="HATPase_C_sf"/>
</dbReference>
<dbReference type="PRINTS" id="PR00344">
    <property type="entry name" value="BCTRLSENSOR"/>
</dbReference>
<dbReference type="Pfam" id="PF02518">
    <property type="entry name" value="HATPase_c"/>
    <property type="match status" value="1"/>
</dbReference>
<evidence type="ECO:0000256" key="2">
    <source>
        <dbReference type="ARBA" id="ARBA00012438"/>
    </source>
</evidence>
<dbReference type="Pfam" id="PF08448">
    <property type="entry name" value="PAS_4"/>
    <property type="match status" value="1"/>
</dbReference>
<dbReference type="SMART" id="SM00065">
    <property type="entry name" value="GAF"/>
    <property type="match status" value="1"/>
</dbReference>
<keyword evidence="10" id="KW-1185">Reference proteome</keyword>
<dbReference type="Gene3D" id="3.30.450.40">
    <property type="match status" value="1"/>
</dbReference>
<dbReference type="Gene3D" id="3.30.565.10">
    <property type="entry name" value="Histidine kinase-like ATPase, C-terminal domain"/>
    <property type="match status" value="1"/>
</dbReference>
<dbReference type="InterPro" id="IPR013656">
    <property type="entry name" value="PAS_4"/>
</dbReference>
<dbReference type="Pfam" id="PF01590">
    <property type="entry name" value="GAF"/>
    <property type="match status" value="1"/>
</dbReference>
<keyword evidence="4" id="KW-0808">Transferase</keyword>
<dbReference type="Pfam" id="PF00512">
    <property type="entry name" value="HisKA"/>
    <property type="match status" value="1"/>
</dbReference>
<dbReference type="PROSITE" id="PS50112">
    <property type="entry name" value="PAS"/>
    <property type="match status" value="2"/>
</dbReference>
<evidence type="ECO:0000259" key="8">
    <source>
        <dbReference type="PROSITE" id="PS50113"/>
    </source>
</evidence>
<proteinExistence type="predicted"/>
<dbReference type="InterPro" id="IPR005467">
    <property type="entry name" value="His_kinase_dom"/>
</dbReference>
<reference evidence="9 10" key="1">
    <citation type="submission" date="2015-11" db="EMBL/GenBank/DDBJ databases">
        <title>Solirubrum puertoriconensis gen. nov. an environmental bacteria isolated in Puerto Rico.</title>
        <authorList>
            <person name="Cuebas-Irizarry M.F."/>
            <person name="Montalvo-Rodriguez R."/>
        </authorList>
    </citation>
    <scope>NUCLEOTIDE SEQUENCE [LARGE SCALE GENOMIC DNA]</scope>
    <source>
        <strain evidence="9 10">MC1A</strain>
    </source>
</reference>
<dbReference type="Gene3D" id="3.30.450.20">
    <property type="entry name" value="PAS domain"/>
    <property type="match status" value="3"/>
</dbReference>
<dbReference type="SMART" id="SM00388">
    <property type="entry name" value="HisKA"/>
    <property type="match status" value="1"/>
</dbReference>
<dbReference type="InterPro" id="IPR000014">
    <property type="entry name" value="PAS"/>
</dbReference>
<dbReference type="CDD" id="cd00130">
    <property type="entry name" value="PAS"/>
    <property type="match status" value="2"/>
</dbReference>
<dbReference type="GO" id="GO:0000155">
    <property type="term" value="F:phosphorelay sensor kinase activity"/>
    <property type="evidence" value="ECO:0007669"/>
    <property type="project" value="InterPro"/>
</dbReference>
<comment type="caution">
    <text evidence="9">The sequence shown here is derived from an EMBL/GenBank/DDBJ whole genome shotgun (WGS) entry which is preliminary data.</text>
</comment>
<sequence>MLSAEVFPPAELLHTVLDVVPCALVLYTPVHDASGQVADLAFAYLNPAAQQLLGLPAQPATTYLQQFPESRGNHAWAAHQQALLAGAGLPHALSYIAADGTVQATGQRVGSGLLVSFANAAVPHHLTPVQEHPERQAEEHSKQLRIFDTILERLQEFVYLFDLDGRFQYVNKPLLDLWGLKLEQAVGKNFFDLDYPNQLASVLQAQIQQVIDTHQTVEGETAYTSPSGETGHYEYAFVPLLAPDGSVEAVAGRTQPVTERRRAEAALRASEAQYRTIIESMDEGFCIIKVLFDAHDQPTDYRFIEMNPVFEQQTGMQNALGKTVRELVPNIEMFWVKTYGQVARTGKPMRFENHAESMGRWFDAYAFRIGEPEQNHVAVLFNDVTDRKRTEKALRKGEEQQAFLLQLSDRLRPLLDATAIQFQAACALGQYLGANRVGYAEVQPDVQTIVVTRNYTNGVPGIEGRYQFDDYGPALLQELQAGRTVVRPDIANDPTLTEAEKHAHAVLQLGATVNLPLMKNGELVAVLFIHYQHAHDWNDDELALLTETAERTWAAVIRARTEEALRESEERLKRAMSIETVGVIFFGLDGVIHDANEAFQRMSGYSRQDFVSGRVRWDEVTAPEFMPATRKAIEQLRTLGESNPYEKQYLRPDGTRWWGLFAGKRLSETECVKFVLDITESKQAEQQLHLMNQQLQRVNVDLDNFIYTASHDLKAPIANIEGLLNLMQEQLPATNPLTLELQPLLQMMQESVARFQRTIEYLSDVVKLQKEHDQPATDVPLRPVIDDVRLDLQPLIAETRATLDIDVANCPSISFSAKNLRSVVYNLLSNALKYRHPERRPHIRVYCELQEQFTVLRVQDNGLGLDAQQREELFGMFRRLHHHVAGSGLGLYMVKRSVENLGGNVTVQSEPGVGSTFSVYFRR</sequence>
<dbReference type="PROSITE" id="PS50113">
    <property type="entry name" value="PAC"/>
    <property type="match status" value="1"/>
</dbReference>
<accession>A0A9X0L4Z3</accession>
<dbReference type="AlphaFoldDB" id="A0A9X0L4Z3"/>
<dbReference type="PANTHER" id="PTHR43304:SF1">
    <property type="entry name" value="PAC DOMAIN-CONTAINING PROTEIN"/>
    <property type="match status" value="1"/>
</dbReference>
<dbReference type="Gene3D" id="1.10.287.130">
    <property type="match status" value="1"/>
</dbReference>
<dbReference type="EC" id="2.7.13.3" evidence="2"/>
<dbReference type="InterPro" id="IPR004358">
    <property type="entry name" value="Sig_transdc_His_kin-like_C"/>
</dbReference>
<comment type="catalytic activity">
    <reaction evidence="1">
        <text>ATP + protein L-histidine = ADP + protein N-phospho-L-histidine.</text>
        <dbReference type="EC" id="2.7.13.3"/>
    </reaction>
</comment>